<dbReference type="Pfam" id="PF11715">
    <property type="entry name" value="Beta-prop_Nup120_160"/>
    <property type="match status" value="1"/>
</dbReference>
<sequence>MTTSSSITSNTQHIATLLDDLLTWRTIGHKHTDVRETTNVQPHGGAWMPADRSFDRILFWRTIENNAFQLFEYSMSRNLLQNALQIQFDSATTVLPNVFIVELPEQHQICLMFVTHLGIYRWRLKHPILSTTGQLDQPQSILADITDDYLNSRNHFYKCDLQLYTQVTCSYTNEYLIYALYNELETIIFRFDNQDYLNSPQQLVFPKRQTSGLFNFLWNPNKSVTSTQPNQPLIAGQTTIVYNTMTMTVILYDSGLMRFLSDQLDTVLHEHNLFVDLPRSSSKLPTKIFLDYCQYETISDELITRLFIVLDSTDLLHLLIYEFQYDSNDNFRLSLYQNKTYTKSTRSTDHSHLPHGSSLTSITCTNDRILLHLLSNQNRSILLFSPYDVKESHEEEFIQLPMDSSGIYLNDDSTTIDEIERRLNSPGQFTIDMIKDALWITFNFNLDEYNQSCTSLTQILQQLPANLQNLCNEHCDENSIQNEDRLQILTKFWQNLYSTLIDLRAQALVLYGCRIFDERQLIIIIHKAAISLYSMTKVSSSTSARYSRYVKDIESLLKASDNEIIAQIDDETLDTTSTNSQQLTRIHKHLDPVVNNDQLTEVFRSMYDKHSTKNNVNEINNNVFGSKIARRLLVLVFAQSCYEKIHDIEQLDKLLHLTFRSNQIRISSHRKDKLQDQILPYLQDLLRIYQTLLWVSSCGIESSSLTVDDRDLFIENLVYQQAQQRYKARIGNQSLLEQLLLDIFPQEQTPPDADNWFQILYNSVENLFTLLWPSNDFLITYLPSRHQWTILDHYCGKLSWFKELNSARQFFHALTFYRSGTNIETATRYLAAGLKDLHTDPLLMKMFAKQALPELFYIEWIREYLKYFGQGQHVASFLHQSLQSSYTNEIRALIIKELFKTSIELKNFDDAFWCIQNTNDYFSQKQFTFEYASAICSLTNDQSLYRLQTLLQYQRDKLDCVDFELLAYLERTCVENQPIQTSQVFALYEVYKTMKLPLKMAQIMYHYGCSITDVKEQKHVLQLAFNALSSVPTSHDSTDQLFTYPINCEYNSLTPLHADHNCSRLIGIDECRQKLAIISAICTLKSNRSSSTVQVTDTMHPTQLSGLLTKYHYEKEAQQLLDAFQINRSSMYVIH</sequence>
<reference evidence="2" key="1">
    <citation type="submission" date="2021-02" db="EMBL/GenBank/DDBJ databases">
        <authorList>
            <person name="Nowell W R."/>
        </authorList>
    </citation>
    <scope>NUCLEOTIDE SEQUENCE</scope>
</reference>
<name>A0A814EUU8_ADIRI</name>
<feature type="domain" description="Nucleoporin Nup120/160 beta-propeller" evidence="1">
    <location>
        <begin position="56"/>
        <end position="532"/>
    </location>
</feature>
<dbReference type="InterPro" id="IPR059141">
    <property type="entry name" value="Beta-prop_Nup120_160"/>
</dbReference>
<evidence type="ECO:0000313" key="5">
    <source>
        <dbReference type="Proteomes" id="UP000663852"/>
    </source>
</evidence>
<protein>
    <recommendedName>
        <fullName evidence="1">Nucleoporin Nup120/160 beta-propeller domain-containing protein</fullName>
    </recommendedName>
</protein>
<dbReference type="EMBL" id="CAJNOJ010000054">
    <property type="protein sequence ID" value="CAF0974337.1"/>
    <property type="molecule type" value="Genomic_DNA"/>
</dbReference>
<dbReference type="OrthoDB" id="10028776at2759"/>
<dbReference type="AlphaFoldDB" id="A0A814EUU8"/>
<organism evidence="2 5">
    <name type="scientific">Adineta ricciae</name>
    <name type="common">Rotifer</name>
    <dbReference type="NCBI Taxonomy" id="249248"/>
    <lineage>
        <taxon>Eukaryota</taxon>
        <taxon>Metazoa</taxon>
        <taxon>Spiralia</taxon>
        <taxon>Gnathifera</taxon>
        <taxon>Rotifera</taxon>
        <taxon>Eurotatoria</taxon>
        <taxon>Bdelloidea</taxon>
        <taxon>Adinetida</taxon>
        <taxon>Adinetidae</taxon>
        <taxon>Adineta</taxon>
    </lineage>
</organism>
<dbReference type="Proteomes" id="UP000663828">
    <property type="component" value="Unassembled WGS sequence"/>
</dbReference>
<comment type="caution">
    <text evidence="2">The sequence shown here is derived from an EMBL/GenBank/DDBJ whole genome shotgun (WGS) entry which is preliminary data.</text>
</comment>
<accession>A0A814EUU8</accession>
<dbReference type="EMBL" id="CAJNOR010000804">
    <property type="protein sequence ID" value="CAF1011165.1"/>
    <property type="molecule type" value="Genomic_DNA"/>
</dbReference>
<evidence type="ECO:0000313" key="2">
    <source>
        <dbReference type="EMBL" id="CAF0974337.1"/>
    </source>
</evidence>
<evidence type="ECO:0000259" key="1">
    <source>
        <dbReference type="Pfam" id="PF11715"/>
    </source>
</evidence>
<evidence type="ECO:0000313" key="4">
    <source>
        <dbReference type="Proteomes" id="UP000663828"/>
    </source>
</evidence>
<evidence type="ECO:0000313" key="3">
    <source>
        <dbReference type="EMBL" id="CAF1011165.1"/>
    </source>
</evidence>
<dbReference type="Proteomes" id="UP000663852">
    <property type="component" value="Unassembled WGS sequence"/>
</dbReference>
<gene>
    <name evidence="2" type="ORF">EDS130_LOCUS13531</name>
    <name evidence="3" type="ORF">XAT740_LOCUS13729</name>
</gene>
<keyword evidence="4" id="KW-1185">Reference proteome</keyword>
<proteinExistence type="predicted"/>